<comment type="subunit">
    <text evidence="8">Monomer.</text>
</comment>
<dbReference type="PRINTS" id="PR00326">
    <property type="entry name" value="GTP1OBG"/>
</dbReference>
<dbReference type="InterPro" id="IPR036726">
    <property type="entry name" value="GTP1_OBG_dom_sf"/>
</dbReference>
<evidence type="ECO:0000256" key="7">
    <source>
        <dbReference type="ARBA" id="ARBA00023134"/>
    </source>
</evidence>
<evidence type="ECO:0000256" key="4">
    <source>
        <dbReference type="ARBA" id="ARBA00022741"/>
    </source>
</evidence>
<dbReference type="HAMAP" id="MF_01454">
    <property type="entry name" value="GTPase_Obg"/>
    <property type="match status" value="1"/>
</dbReference>
<evidence type="ECO:0000256" key="2">
    <source>
        <dbReference type="ARBA" id="ARBA00022490"/>
    </source>
</evidence>
<dbReference type="EMBL" id="AVFL01000018">
    <property type="protein sequence ID" value="EWY38485.1"/>
    <property type="molecule type" value="Genomic_DNA"/>
</dbReference>
<dbReference type="FunFam" id="2.70.210.12:FF:000001">
    <property type="entry name" value="GTPase Obg"/>
    <property type="match status" value="1"/>
</dbReference>
<dbReference type="PROSITE" id="PS51710">
    <property type="entry name" value="G_OBG"/>
    <property type="match status" value="1"/>
</dbReference>
<dbReference type="EC" id="3.6.5.-" evidence="8"/>
<dbReference type="InterPro" id="IPR014100">
    <property type="entry name" value="GTP-bd_Obg/CgtA"/>
</dbReference>
<feature type="binding site" evidence="8">
    <location>
        <begin position="191"/>
        <end position="195"/>
    </location>
    <ligand>
        <name>GTP</name>
        <dbReference type="ChEBI" id="CHEBI:37565"/>
    </ligand>
</feature>
<keyword evidence="4 8" id="KW-0547">Nucleotide-binding</keyword>
<dbReference type="PIRSF" id="PIRSF002401">
    <property type="entry name" value="GTP_bd_Obg/CgtA"/>
    <property type="match status" value="1"/>
</dbReference>
<feature type="binding site" evidence="8">
    <location>
        <begin position="308"/>
        <end position="310"/>
    </location>
    <ligand>
        <name>GTP</name>
        <dbReference type="ChEBI" id="CHEBI:37565"/>
    </ligand>
</feature>
<dbReference type="PANTHER" id="PTHR11702">
    <property type="entry name" value="DEVELOPMENTALLY REGULATED GTP-BINDING PROTEIN-RELATED"/>
    <property type="match status" value="1"/>
</dbReference>
<dbReference type="SUPFAM" id="SSF52540">
    <property type="entry name" value="P-loop containing nucleoside triphosphate hydrolases"/>
    <property type="match status" value="1"/>
</dbReference>
<dbReference type="Pfam" id="PF01926">
    <property type="entry name" value="MMR_HSR1"/>
    <property type="match status" value="1"/>
</dbReference>
<evidence type="ECO:0000256" key="6">
    <source>
        <dbReference type="ARBA" id="ARBA00022842"/>
    </source>
</evidence>
<feature type="compositionally biased region" description="Acidic residues" evidence="9">
    <location>
        <begin position="377"/>
        <end position="387"/>
    </location>
</feature>
<sequence>MKFLDQAKVFLKSGDGGPGIVAFRREKFIEFGGPDGGDGGKGGDVVIEAVDGLNTLIDYRYQQHFKAPRGGHGMGKDRSGAKGEDIVLRVPVGTQVLDDDQETVLADMVEVGQRVLLLRGGDGGFGNAHYKSATNRAPRQSHPGWPGEERWVWLRLKLIADAGLVGLPNAGKSTFLAASSRAKPKIADYPFTTLQPNLGVVYVGEEEFVLADIPGLIEGAHEGSGLGDRFLGHVERTRVLLHLIDGTQEDVAEAYTVIRGELEAYGNGLSEKQEIIGLNKCDSLDDEEIAEKKAVLEDLAGAPVMVLSGATGIGVPPVLFELLRRIKDARVEEAEDSAPGRRHPVPLRSGERTLAEPGEELGEGLDENADPRLEEVNVQDDEQEDAR</sequence>
<dbReference type="NCBIfam" id="TIGR02729">
    <property type="entry name" value="Obg_CgtA"/>
    <property type="match status" value="1"/>
</dbReference>
<evidence type="ECO:0000256" key="5">
    <source>
        <dbReference type="ARBA" id="ARBA00022801"/>
    </source>
</evidence>
<evidence type="ECO:0000313" key="12">
    <source>
        <dbReference type="EMBL" id="EWY38485.1"/>
    </source>
</evidence>
<dbReference type="NCBIfam" id="NF008956">
    <property type="entry name" value="PRK12299.1"/>
    <property type="match status" value="1"/>
</dbReference>
<gene>
    <name evidence="12" type="primary">obgE</name>
    <name evidence="8" type="synonym">obg</name>
    <name evidence="12" type="ORF">N825_13460</name>
</gene>
<dbReference type="PANTHER" id="PTHR11702:SF31">
    <property type="entry name" value="MITOCHONDRIAL RIBOSOME-ASSOCIATED GTPASE 2"/>
    <property type="match status" value="1"/>
</dbReference>
<evidence type="ECO:0000256" key="8">
    <source>
        <dbReference type="HAMAP-Rule" id="MF_01454"/>
    </source>
</evidence>
<name>W9GX48_9PROT</name>
<comment type="subcellular location">
    <subcellularLocation>
        <location evidence="8">Cytoplasm</location>
    </subcellularLocation>
</comment>
<dbReference type="RefSeq" id="WP_051512771.1">
    <property type="nucleotide sequence ID" value="NZ_AVFL01000018.1"/>
</dbReference>
<evidence type="ECO:0000259" key="11">
    <source>
        <dbReference type="PROSITE" id="PS51883"/>
    </source>
</evidence>
<dbReference type="Pfam" id="PF01018">
    <property type="entry name" value="GTP1_OBG"/>
    <property type="match status" value="1"/>
</dbReference>
<keyword evidence="13" id="KW-1185">Reference proteome</keyword>
<organism evidence="12 13">
    <name type="scientific">Skermanella stibiiresistens SB22</name>
    <dbReference type="NCBI Taxonomy" id="1385369"/>
    <lineage>
        <taxon>Bacteria</taxon>
        <taxon>Pseudomonadati</taxon>
        <taxon>Pseudomonadota</taxon>
        <taxon>Alphaproteobacteria</taxon>
        <taxon>Rhodospirillales</taxon>
        <taxon>Azospirillaceae</taxon>
        <taxon>Skermanella</taxon>
    </lineage>
</organism>
<feature type="binding site" evidence="8">
    <location>
        <position position="193"/>
    </location>
    <ligand>
        <name>Mg(2+)</name>
        <dbReference type="ChEBI" id="CHEBI:18420"/>
    </ligand>
</feature>
<dbReference type="InterPro" id="IPR006169">
    <property type="entry name" value="GTP1_OBG_dom"/>
</dbReference>
<evidence type="ECO:0000256" key="3">
    <source>
        <dbReference type="ARBA" id="ARBA00022723"/>
    </source>
</evidence>
<dbReference type="GO" id="GO:0042254">
    <property type="term" value="P:ribosome biogenesis"/>
    <property type="evidence" value="ECO:0007669"/>
    <property type="project" value="UniProtKB-UniRule"/>
</dbReference>
<dbReference type="InterPro" id="IPR031167">
    <property type="entry name" value="G_OBG"/>
</dbReference>
<protein>
    <recommendedName>
        <fullName evidence="8">GTPase Obg</fullName>
        <ecNumber evidence="8">3.6.5.-</ecNumber>
    </recommendedName>
    <alternativeName>
        <fullName evidence="8">GTP-binding protein Obg</fullName>
    </alternativeName>
</protein>
<dbReference type="CDD" id="cd01898">
    <property type="entry name" value="Obg"/>
    <property type="match status" value="1"/>
</dbReference>
<evidence type="ECO:0000256" key="9">
    <source>
        <dbReference type="SAM" id="MobiDB-lite"/>
    </source>
</evidence>
<dbReference type="PROSITE" id="PS51883">
    <property type="entry name" value="OBG"/>
    <property type="match status" value="1"/>
</dbReference>
<dbReference type="InterPro" id="IPR006073">
    <property type="entry name" value="GTP-bd"/>
</dbReference>
<proteinExistence type="inferred from homology"/>
<evidence type="ECO:0000259" key="10">
    <source>
        <dbReference type="PROSITE" id="PS51710"/>
    </source>
</evidence>
<dbReference type="PROSITE" id="PS00905">
    <property type="entry name" value="GTP1_OBG"/>
    <property type="match status" value="1"/>
</dbReference>
<dbReference type="GO" id="GO:0005737">
    <property type="term" value="C:cytoplasm"/>
    <property type="evidence" value="ECO:0007669"/>
    <property type="project" value="UniProtKB-SubCell"/>
</dbReference>
<dbReference type="AlphaFoldDB" id="W9GX48"/>
<dbReference type="Gene3D" id="3.40.50.300">
    <property type="entry name" value="P-loop containing nucleotide triphosphate hydrolases"/>
    <property type="match status" value="1"/>
</dbReference>
<comment type="similarity">
    <text evidence="1 8">Belongs to the TRAFAC class OBG-HflX-like GTPase superfamily. OBG GTPase family.</text>
</comment>
<dbReference type="InterPro" id="IPR027417">
    <property type="entry name" value="P-loop_NTPase"/>
</dbReference>
<feature type="domain" description="OBG-type G" evidence="10">
    <location>
        <begin position="160"/>
        <end position="327"/>
    </location>
</feature>
<reference evidence="12 13" key="1">
    <citation type="submission" date="2013-08" db="EMBL/GenBank/DDBJ databases">
        <title>The genome sequence of Skermanella stibiiresistens.</title>
        <authorList>
            <person name="Zhu W."/>
            <person name="Wang G."/>
        </authorList>
    </citation>
    <scope>NUCLEOTIDE SEQUENCE [LARGE SCALE GENOMIC DNA]</scope>
    <source>
        <strain evidence="12 13">SB22</strain>
    </source>
</reference>
<dbReference type="PATRIC" id="fig|1385369.3.peg.4579"/>
<evidence type="ECO:0000313" key="13">
    <source>
        <dbReference type="Proteomes" id="UP000019486"/>
    </source>
</evidence>
<feature type="compositionally biased region" description="Acidic residues" evidence="9">
    <location>
        <begin position="357"/>
        <end position="368"/>
    </location>
</feature>
<feature type="binding site" evidence="8">
    <location>
        <begin position="166"/>
        <end position="173"/>
    </location>
    <ligand>
        <name>GTP</name>
        <dbReference type="ChEBI" id="CHEBI:37565"/>
    </ligand>
</feature>
<dbReference type="STRING" id="1385369.N825_13460"/>
<feature type="region of interest" description="Disordered" evidence="9">
    <location>
        <begin position="332"/>
        <end position="387"/>
    </location>
</feature>
<keyword evidence="2 8" id="KW-0963">Cytoplasm</keyword>
<dbReference type="Proteomes" id="UP000019486">
    <property type="component" value="Unassembled WGS sequence"/>
</dbReference>
<dbReference type="Gene3D" id="2.70.210.12">
    <property type="entry name" value="GTP1/OBG domain"/>
    <property type="match status" value="1"/>
</dbReference>
<dbReference type="GO" id="GO:0000287">
    <property type="term" value="F:magnesium ion binding"/>
    <property type="evidence" value="ECO:0007669"/>
    <property type="project" value="InterPro"/>
</dbReference>
<comment type="function">
    <text evidence="8">An essential GTPase which binds GTP, GDP and possibly (p)ppGpp with moderate affinity, with high nucleotide exchange rates and a fairly low GTP hydrolysis rate. Plays a role in control of the cell cycle, stress response, ribosome biogenesis and in those bacteria that undergo differentiation, in morphogenesis control.</text>
</comment>
<accession>W9GX48</accession>
<dbReference type="GO" id="GO:0003924">
    <property type="term" value="F:GTPase activity"/>
    <property type="evidence" value="ECO:0007669"/>
    <property type="project" value="UniProtKB-UniRule"/>
</dbReference>
<dbReference type="InterPro" id="IPR045086">
    <property type="entry name" value="OBG_GTPase"/>
</dbReference>
<dbReference type="SUPFAM" id="SSF82051">
    <property type="entry name" value="Obg GTP-binding protein N-terminal domain"/>
    <property type="match status" value="1"/>
</dbReference>
<feature type="binding site" evidence="8">
    <location>
        <begin position="212"/>
        <end position="215"/>
    </location>
    <ligand>
        <name>GTP</name>
        <dbReference type="ChEBI" id="CHEBI:37565"/>
    </ligand>
</feature>
<feature type="domain" description="Obg" evidence="11">
    <location>
        <begin position="1"/>
        <end position="159"/>
    </location>
</feature>
<evidence type="ECO:0000256" key="1">
    <source>
        <dbReference type="ARBA" id="ARBA00007699"/>
    </source>
</evidence>
<keyword evidence="3 8" id="KW-0479">Metal-binding</keyword>
<keyword evidence="7 8" id="KW-0342">GTP-binding</keyword>
<dbReference type="OrthoDB" id="9807318at2"/>
<dbReference type="GO" id="GO:0005525">
    <property type="term" value="F:GTP binding"/>
    <property type="evidence" value="ECO:0007669"/>
    <property type="project" value="UniProtKB-UniRule"/>
</dbReference>
<dbReference type="NCBIfam" id="NF008955">
    <property type="entry name" value="PRK12297.1"/>
    <property type="match status" value="1"/>
</dbReference>
<feature type="binding site" evidence="8">
    <location>
        <begin position="279"/>
        <end position="282"/>
    </location>
    <ligand>
        <name>GTP</name>
        <dbReference type="ChEBI" id="CHEBI:37565"/>
    </ligand>
</feature>
<dbReference type="InterPro" id="IPR006074">
    <property type="entry name" value="GTP1-OBG_CS"/>
</dbReference>
<comment type="caution">
    <text evidence="12">The sequence shown here is derived from an EMBL/GenBank/DDBJ whole genome shotgun (WGS) entry which is preliminary data.</text>
</comment>
<comment type="cofactor">
    <cofactor evidence="8">
        <name>Mg(2+)</name>
        <dbReference type="ChEBI" id="CHEBI:18420"/>
    </cofactor>
</comment>
<dbReference type="GO" id="GO:0043022">
    <property type="term" value="F:ribosome binding"/>
    <property type="evidence" value="ECO:0007669"/>
    <property type="project" value="UniProtKB-ARBA"/>
</dbReference>
<keyword evidence="6 8" id="KW-0460">Magnesium</keyword>
<keyword evidence="5 8" id="KW-0378">Hydrolase</keyword>
<feature type="binding site" evidence="8">
    <location>
        <position position="173"/>
    </location>
    <ligand>
        <name>Mg(2+)</name>
        <dbReference type="ChEBI" id="CHEBI:18420"/>
    </ligand>
</feature>